<protein>
    <submittedName>
        <fullName evidence="2">Helix-turn-helix transcriptional regulator</fullName>
    </submittedName>
</protein>
<reference evidence="3" key="1">
    <citation type="journal article" date="2019" name="Int. J. Syst. Evol. Microbiol.">
        <title>The Global Catalogue of Microorganisms (GCM) 10K type strain sequencing project: providing services to taxonomists for standard genome sequencing and annotation.</title>
        <authorList>
            <consortium name="The Broad Institute Genomics Platform"/>
            <consortium name="The Broad Institute Genome Sequencing Center for Infectious Disease"/>
            <person name="Wu L."/>
            <person name="Ma J."/>
        </authorList>
    </citation>
    <scope>NUCLEOTIDE SEQUENCE [LARGE SCALE GENOMIC DNA]</scope>
    <source>
        <strain evidence="3">CGMCC 4.7277</strain>
    </source>
</reference>
<evidence type="ECO:0000313" key="2">
    <source>
        <dbReference type="EMBL" id="MFC5524059.1"/>
    </source>
</evidence>
<name>A0ABW0QIJ3_9BURK</name>
<evidence type="ECO:0000256" key="1">
    <source>
        <dbReference type="SAM" id="MobiDB-lite"/>
    </source>
</evidence>
<organism evidence="2 3">
    <name type="scientific">Polaromonas jejuensis</name>
    <dbReference type="NCBI Taxonomy" id="457502"/>
    <lineage>
        <taxon>Bacteria</taxon>
        <taxon>Pseudomonadati</taxon>
        <taxon>Pseudomonadota</taxon>
        <taxon>Betaproteobacteria</taxon>
        <taxon>Burkholderiales</taxon>
        <taxon>Comamonadaceae</taxon>
        <taxon>Polaromonas</taxon>
    </lineage>
</organism>
<evidence type="ECO:0000313" key="3">
    <source>
        <dbReference type="Proteomes" id="UP001596084"/>
    </source>
</evidence>
<keyword evidence="3" id="KW-1185">Reference proteome</keyword>
<comment type="caution">
    <text evidence="2">The sequence shown here is derived from an EMBL/GenBank/DDBJ whole genome shotgun (WGS) entry which is preliminary data.</text>
</comment>
<gene>
    <name evidence="2" type="ORF">ACFPP7_24575</name>
</gene>
<dbReference type="RefSeq" id="WP_068832016.1">
    <property type="nucleotide sequence ID" value="NZ_JBHSMX010000066.1"/>
</dbReference>
<sequence>MKEQNAIIQLKPLYLARQQAASFLSISESMLDKLVAQGDAPRPRKISNGRSGWLVEELEAWGKGRPVSDLLPPANSGHGRAGKPS</sequence>
<dbReference type="EMBL" id="JBHSMX010000066">
    <property type="protein sequence ID" value="MFC5524059.1"/>
    <property type="molecule type" value="Genomic_DNA"/>
</dbReference>
<accession>A0ABW0QIJ3</accession>
<dbReference type="Proteomes" id="UP001596084">
    <property type="component" value="Unassembled WGS sequence"/>
</dbReference>
<feature type="region of interest" description="Disordered" evidence="1">
    <location>
        <begin position="65"/>
        <end position="85"/>
    </location>
</feature>
<proteinExistence type="predicted"/>